<dbReference type="InterPro" id="IPR003838">
    <property type="entry name" value="ABC3_permease_C"/>
</dbReference>
<feature type="domain" description="ABC3 transporter permease C-terminal" evidence="8">
    <location>
        <begin position="1021"/>
        <end position="1133"/>
    </location>
</feature>
<sequence length="1147" mass="124603">MGVSGKWRLFGEFRIGSEYALKEIRKSKRSFAIGWLTVFLTVAFLSLIQNLVDRASLIFLKFSEDSVGQWDLVCSHAPGVRTLISSAHEEQLLSPDFDASGVFLNYIRINASLIYEPLVAGVAPRWILPATLKQSNLPDNPIFLMAMDLEWENEIGLGTAWPYRALRDGEISVTASLLRKMKVQPNAGEQLTLTISLAEAVKSFAPGNATASPLTGASSSPVNSNGNTTSTNPLSQTIPASGIFIPASTIALLPPSQQAAITQAFPQDANGNINITADTAWTYVQTAMSNITQEFKVIDAIDSVYGKYPNTIGNVAIMGATAAQNMVNDFIAGGSGGSSSQAAGSLLLAIAAQNSGTLQNTTIDIKEYATTAVAMMRDRQHVYAESKDARRSAVVRFSNAVATRVGIQEPVDFTAVLLTALEATQFMQIFLGEVLFTVIIVLLALAVLLIFSLLLADVEEKTFEYGMLRTLGMRQPALINLLFFQALWFSTPAILFGLLVSYVGFVPIAYFLSQFAGAALDASLTPAAILLGTCAGILLPLVGTIISTRRALGKTLRDALDVFRVSINETSVHVDRLEKLGLSATEVIIALVLIVLGFLVYYIVPLSFVFQDLNLFFRIMTVILLGAILMGGVLQHWLEVTIAHVLVRGADRPLLHLVVKNLAAHIRRNSKTASIFTLCLAYLVFASTMFGLQANSLREIVEWDQGADMLVTAPTWTKALPEAKLRQFFGKLLSQSEYPELVTGYTFVTFNVKDFFAVDSGTLDMMAPFSEINVDVYALEPNFLQASYSRYFSVDSADRAISGVTCLDGRCNIPDVVKGLYSAVDPMAYAGVPATLQANFPPDVGTTPNGQYLERFQTNQTMLYHDATPVLIAEGMKASIHAEIDSLLLLDLGFSRNGDGQNGLTRQYLCKPVALLSKLPAFPDIGVSSNGPVLISTSWYAQILADVERLSGALSGYNSSVLPFERLLISVTEGATDRQLSALANDLTAVLSDDEMTITIVLDKVASTVESATYITYLFYVVAVVGLIFCFFVLWLSFTANIRENSWEFGVLRAIGFSVIRVQRVYIYEAICIITACVILGTLIGILVAIAVALQYNLFTELPFQFLFPTSLYIAVVVLSFVVSIAGSYLPGKPYALERIASVLKGR</sequence>
<evidence type="ECO:0000313" key="9">
    <source>
        <dbReference type="EMBL" id="KAJ3175931.1"/>
    </source>
</evidence>
<feature type="transmembrane region" description="Helical" evidence="7">
    <location>
        <begin position="477"/>
        <end position="504"/>
    </location>
</feature>
<feature type="transmembrane region" description="Helical" evidence="7">
    <location>
        <begin position="1066"/>
        <end position="1094"/>
    </location>
</feature>
<keyword evidence="4 7" id="KW-1133">Transmembrane helix</keyword>
<protein>
    <recommendedName>
        <fullName evidence="8">ABC3 transporter permease C-terminal domain-containing protein</fullName>
    </recommendedName>
</protein>
<evidence type="ECO:0000256" key="2">
    <source>
        <dbReference type="ARBA" id="ARBA00022475"/>
    </source>
</evidence>
<dbReference type="GO" id="GO:0005886">
    <property type="term" value="C:plasma membrane"/>
    <property type="evidence" value="ECO:0007669"/>
    <property type="project" value="UniProtKB-SubCell"/>
</dbReference>
<feature type="transmembrane region" description="Helical" evidence="7">
    <location>
        <begin position="434"/>
        <end position="456"/>
    </location>
</feature>
<feature type="region of interest" description="Disordered" evidence="6">
    <location>
        <begin position="212"/>
        <end position="233"/>
    </location>
</feature>
<comment type="subcellular location">
    <subcellularLocation>
        <location evidence="1">Cell membrane</location>
        <topology evidence="1">Multi-pass membrane protein</topology>
    </subcellularLocation>
</comment>
<keyword evidence="2" id="KW-1003">Cell membrane</keyword>
<evidence type="ECO:0000256" key="6">
    <source>
        <dbReference type="SAM" id="MobiDB-lite"/>
    </source>
</evidence>
<proteinExistence type="predicted"/>
<dbReference type="PANTHER" id="PTHR32522">
    <property type="match status" value="1"/>
</dbReference>
<evidence type="ECO:0000256" key="7">
    <source>
        <dbReference type="SAM" id="Phobius"/>
    </source>
</evidence>
<feature type="transmembrane region" description="Helical" evidence="7">
    <location>
        <begin position="580"/>
        <end position="603"/>
    </location>
</feature>
<dbReference type="PANTHER" id="PTHR32522:SF5">
    <property type="entry name" value="ABC3 TRANSPORTER PERMEASE PROTEIN DOMAIN-CONTAINING PROTEIN"/>
    <property type="match status" value="1"/>
</dbReference>
<feature type="domain" description="ABC3 transporter permease C-terminal" evidence="8">
    <location>
        <begin position="437"/>
        <end position="554"/>
    </location>
</feature>
<dbReference type="AlphaFoldDB" id="A0AAD5TIZ9"/>
<feature type="transmembrane region" description="Helical" evidence="7">
    <location>
        <begin position="524"/>
        <end position="547"/>
    </location>
</feature>
<evidence type="ECO:0000256" key="4">
    <source>
        <dbReference type="ARBA" id="ARBA00022989"/>
    </source>
</evidence>
<dbReference type="Pfam" id="PF02687">
    <property type="entry name" value="FtsX"/>
    <property type="match status" value="2"/>
</dbReference>
<keyword evidence="10" id="KW-1185">Reference proteome</keyword>
<evidence type="ECO:0000259" key="8">
    <source>
        <dbReference type="Pfam" id="PF02687"/>
    </source>
</evidence>
<dbReference type="Proteomes" id="UP001212152">
    <property type="component" value="Unassembled WGS sequence"/>
</dbReference>
<gene>
    <name evidence="9" type="ORF">HDU87_005595</name>
</gene>
<feature type="transmembrane region" description="Helical" evidence="7">
    <location>
        <begin position="615"/>
        <end position="634"/>
    </location>
</feature>
<organism evidence="9 10">
    <name type="scientific">Geranomyces variabilis</name>
    <dbReference type="NCBI Taxonomy" id="109894"/>
    <lineage>
        <taxon>Eukaryota</taxon>
        <taxon>Fungi</taxon>
        <taxon>Fungi incertae sedis</taxon>
        <taxon>Chytridiomycota</taxon>
        <taxon>Chytridiomycota incertae sedis</taxon>
        <taxon>Chytridiomycetes</taxon>
        <taxon>Spizellomycetales</taxon>
        <taxon>Powellomycetaceae</taxon>
        <taxon>Geranomyces</taxon>
    </lineage>
</organism>
<feature type="transmembrane region" description="Helical" evidence="7">
    <location>
        <begin position="1106"/>
        <end position="1130"/>
    </location>
</feature>
<evidence type="ECO:0000313" key="10">
    <source>
        <dbReference type="Proteomes" id="UP001212152"/>
    </source>
</evidence>
<reference evidence="9" key="1">
    <citation type="submission" date="2020-05" db="EMBL/GenBank/DDBJ databases">
        <title>Phylogenomic resolution of chytrid fungi.</title>
        <authorList>
            <person name="Stajich J.E."/>
            <person name="Amses K."/>
            <person name="Simmons R."/>
            <person name="Seto K."/>
            <person name="Myers J."/>
            <person name="Bonds A."/>
            <person name="Quandt C.A."/>
            <person name="Barry K."/>
            <person name="Liu P."/>
            <person name="Grigoriev I."/>
            <person name="Longcore J.E."/>
            <person name="James T.Y."/>
        </authorList>
    </citation>
    <scope>NUCLEOTIDE SEQUENCE</scope>
    <source>
        <strain evidence="9">JEL0379</strain>
    </source>
</reference>
<keyword evidence="3 7" id="KW-0812">Transmembrane</keyword>
<evidence type="ECO:0000256" key="5">
    <source>
        <dbReference type="ARBA" id="ARBA00023136"/>
    </source>
</evidence>
<name>A0AAD5TIZ9_9FUNG</name>
<feature type="transmembrane region" description="Helical" evidence="7">
    <location>
        <begin position="673"/>
        <end position="692"/>
    </location>
</feature>
<accession>A0AAD5TIZ9</accession>
<evidence type="ECO:0000256" key="3">
    <source>
        <dbReference type="ARBA" id="ARBA00022692"/>
    </source>
</evidence>
<feature type="transmembrane region" description="Helical" evidence="7">
    <location>
        <begin position="1017"/>
        <end position="1038"/>
    </location>
</feature>
<evidence type="ECO:0000256" key="1">
    <source>
        <dbReference type="ARBA" id="ARBA00004651"/>
    </source>
</evidence>
<comment type="caution">
    <text evidence="9">The sequence shown here is derived from an EMBL/GenBank/DDBJ whole genome shotgun (WGS) entry which is preliminary data.</text>
</comment>
<feature type="transmembrane region" description="Helical" evidence="7">
    <location>
        <begin position="31"/>
        <end position="52"/>
    </location>
</feature>
<dbReference type="EMBL" id="JADGJQ010000046">
    <property type="protein sequence ID" value="KAJ3175931.1"/>
    <property type="molecule type" value="Genomic_DNA"/>
</dbReference>
<keyword evidence="5 7" id="KW-0472">Membrane</keyword>